<dbReference type="Proteomes" id="UP000886998">
    <property type="component" value="Unassembled WGS sequence"/>
</dbReference>
<proteinExistence type="predicted"/>
<accession>A0A8X6WXB1</accession>
<evidence type="ECO:0000313" key="2">
    <source>
        <dbReference type="Proteomes" id="UP000886998"/>
    </source>
</evidence>
<keyword evidence="2" id="KW-1185">Reference proteome</keyword>
<sequence length="76" mass="8454">MSFSNYLVISLPTQPQSDAVPVTSPPCLHLLNQSEETYTHKEASPLSGNISPVRYGMEDPSSIFNDILLQFRSENN</sequence>
<evidence type="ECO:0000313" key="1">
    <source>
        <dbReference type="EMBL" id="GFY42445.1"/>
    </source>
</evidence>
<dbReference type="AlphaFoldDB" id="A0A8X6WXB1"/>
<name>A0A8X6WXB1_9ARAC</name>
<organism evidence="1 2">
    <name type="scientific">Trichonephila inaurata madagascariensis</name>
    <dbReference type="NCBI Taxonomy" id="2747483"/>
    <lineage>
        <taxon>Eukaryota</taxon>
        <taxon>Metazoa</taxon>
        <taxon>Ecdysozoa</taxon>
        <taxon>Arthropoda</taxon>
        <taxon>Chelicerata</taxon>
        <taxon>Arachnida</taxon>
        <taxon>Araneae</taxon>
        <taxon>Araneomorphae</taxon>
        <taxon>Entelegynae</taxon>
        <taxon>Araneoidea</taxon>
        <taxon>Nephilidae</taxon>
        <taxon>Trichonephila</taxon>
        <taxon>Trichonephila inaurata</taxon>
    </lineage>
</organism>
<reference evidence="1" key="1">
    <citation type="submission" date="2020-08" db="EMBL/GenBank/DDBJ databases">
        <title>Multicomponent nature underlies the extraordinary mechanical properties of spider dragline silk.</title>
        <authorList>
            <person name="Kono N."/>
            <person name="Nakamura H."/>
            <person name="Mori M."/>
            <person name="Yoshida Y."/>
            <person name="Ohtoshi R."/>
            <person name="Malay A.D."/>
            <person name="Moran D.A.P."/>
            <person name="Tomita M."/>
            <person name="Numata K."/>
            <person name="Arakawa K."/>
        </authorList>
    </citation>
    <scope>NUCLEOTIDE SEQUENCE</scope>
</reference>
<comment type="caution">
    <text evidence="1">The sequence shown here is derived from an EMBL/GenBank/DDBJ whole genome shotgun (WGS) entry which is preliminary data.</text>
</comment>
<protein>
    <submittedName>
        <fullName evidence="1">Uncharacterized protein</fullName>
    </submittedName>
</protein>
<gene>
    <name evidence="1" type="ORF">TNIN_121101</name>
</gene>
<dbReference type="EMBL" id="BMAV01003077">
    <property type="protein sequence ID" value="GFY42445.1"/>
    <property type="molecule type" value="Genomic_DNA"/>
</dbReference>